<evidence type="ECO:0000313" key="8">
    <source>
        <dbReference type="EMBL" id="SFQ96977.1"/>
    </source>
</evidence>
<proteinExistence type="inferred from homology"/>
<dbReference type="GO" id="GO:0071973">
    <property type="term" value="P:bacterial-type flagellum-dependent cell motility"/>
    <property type="evidence" value="ECO:0007669"/>
    <property type="project" value="TreeGrafter"/>
</dbReference>
<dbReference type="STRING" id="39060.SAMN05660706_10295"/>
<dbReference type="Proteomes" id="UP000199584">
    <property type="component" value="Unassembled WGS sequence"/>
</dbReference>
<comment type="subcellular location">
    <subcellularLocation>
        <location evidence="5">Secreted</location>
    </subcellularLocation>
    <subcellularLocation>
        <location evidence="5">Bacterial flagellum</location>
    </subcellularLocation>
</comment>
<keyword evidence="4 5" id="KW-0975">Bacterial flagellum</keyword>
<keyword evidence="8" id="KW-0966">Cell projection</keyword>
<dbReference type="GO" id="GO:0007155">
    <property type="term" value="P:cell adhesion"/>
    <property type="evidence" value="ECO:0007669"/>
    <property type="project" value="InterPro"/>
</dbReference>
<dbReference type="GO" id="GO:0009421">
    <property type="term" value="C:bacterial-type flagellum filament cap"/>
    <property type="evidence" value="ECO:0007669"/>
    <property type="project" value="InterPro"/>
</dbReference>
<evidence type="ECO:0000256" key="3">
    <source>
        <dbReference type="ARBA" id="ARBA00023054"/>
    </source>
</evidence>
<sequence>MTSNLRIGGLASGIDTDSIIKDLMQAHRIPVQKLEQDKQILEWQQEDYREINTSLRTFRDTVFNMKLQSTYLAKNASSSNESVLTATAASTAAPGSYTVTVTKLAKGVSVASTGELADETSDSGTLKKLAEQFTGLPATLTFSLTGSQGSKDFSFDTASKTIYDVVAEINDADLGITASYDGTLNRFFLNTTTTGTDAVINVTADPDKFLSGDGTGNDNTLKLKLVTGNNTGQDASFDFGDAAGLTSSTNNVTVNGVNLTLKAGGTATVTVSKNTDAVFDAIVDFIDKYNTTMETISDKLYEERYSDYKPLTDEQREQLTDDQIDQWIEKARSGLLRHDPTLSSIFSNMRMTMSATVDVGGGYVKDGQTVYSNSLAAIGITTTQDYMSGTLVIDETKLREAVEQDPQGVLDLFTKSADDYSQKGIAMRLYDDVNNAMDRIIEKAGSDTNYDLVDDSFIGEEIKDIDERIETMEERLQQIEDRYWRQFTAMEKAIQQMNAQSMWLMQQFGTGGQ</sequence>
<evidence type="ECO:0000256" key="5">
    <source>
        <dbReference type="RuleBase" id="RU362066"/>
    </source>
</evidence>
<dbReference type="Pfam" id="PF07195">
    <property type="entry name" value="FliD_C"/>
    <property type="match status" value="1"/>
</dbReference>
<dbReference type="OrthoDB" id="9776025at2"/>
<dbReference type="PANTHER" id="PTHR30288:SF0">
    <property type="entry name" value="FLAGELLAR HOOK-ASSOCIATED PROTEIN 2"/>
    <property type="match status" value="1"/>
</dbReference>
<accession>A0A1I6CV29</accession>
<dbReference type="Pfam" id="PF02465">
    <property type="entry name" value="FliD_N"/>
    <property type="match status" value="1"/>
</dbReference>
<evidence type="ECO:0000256" key="4">
    <source>
        <dbReference type="ARBA" id="ARBA00023143"/>
    </source>
</evidence>
<dbReference type="GO" id="GO:0005576">
    <property type="term" value="C:extracellular region"/>
    <property type="evidence" value="ECO:0007669"/>
    <property type="project" value="UniProtKB-SubCell"/>
</dbReference>
<comment type="subunit">
    <text evidence="2 5">Homopentamer.</text>
</comment>
<evidence type="ECO:0000313" key="9">
    <source>
        <dbReference type="Proteomes" id="UP000199584"/>
    </source>
</evidence>
<dbReference type="GO" id="GO:0009424">
    <property type="term" value="C:bacterial-type flagellum hook"/>
    <property type="evidence" value="ECO:0007669"/>
    <property type="project" value="UniProtKB-UniRule"/>
</dbReference>
<dbReference type="InterPro" id="IPR003481">
    <property type="entry name" value="FliD_N"/>
</dbReference>
<name>A0A1I6CV29_9FIRM</name>
<dbReference type="PANTHER" id="PTHR30288">
    <property type="entry name" value="FLAGELLAR CAP/ASSEMBLY PROTEIN FLID"/>
    <property type="match status" value="1"/>
</dbReference>
<comment type="function">
    <text evidence="5">Required for morphogenesis and for the elongation of the flagellar filament by facilitating polymerization of the flagellin monomers at the tip of growing filament. Forms a capping structure, which prevents flagellin subunits (transported through the central channel of the flagellum) from leaking out without polymerization at the distal end.</text>
</comment>
<feature type="domain" description="Flagellar hook-associated protein 2 C-terminal" evidence="7">
    <location>
        <begin position="232"/>
        <end position="499"/>
    </location>
</feature>
<keyword evidence="5" id="KW-0964">Secreted</keyword>
<evidence type="ECO:0000259" key="7">
    <source>
        <dbReference type="Pfam" id="PF07195"/>
    </source>
</evidence>
<gene>
    <name evidence="8" type="ORF">SAMN05660706_10295</name>
</gene>
<organism evidence="8 9">
    <name type="scientific">Desulfoscipio geothermicus DSM 3669</name>
    <dbReference type="NCBI Taxonomy" id="1121426"/>
    <lineage>
        <taxon>Bacteria</taxon>
        <taxon>Bacillati</taxon>
        <taxon>Bacillota</taxon>
        <taxon>Clostridia</taxon>
        <taxon>Eubacteriales</taxon>
        <taxon>Desulfallaceae</taxon>
        <taxon>Desulfoscipio</taxon>
    </lineage>
</organism>
<feature type="domain" description="Flagellar hook-associated protein 2 N-terminal" evidence="6">
    <location>
        <begin position="12"/>
        <end position="106"/>
    </location>
</feature>
<evidence type="ECO:0000256" key="2">
    <source>
        <dbReference type="ARBA" id="ARBA00011255"/>
    </source>
</evidence>
<keyword evidence="3" id="KW-0175">Coiled coil</keyword>
<dbReference type="AlphaFoldDB" id="A0A1I6CV29"/>
<evidence type="ECO:0000259" key="6">
    <source>
        <dbReference type="Pfam" id="PF02465"/>
    </source>
</evidence>
<dbReference type="RefSeq" id="WP_092481767.1">
    <property type="nucleotide sequence ID" value="NZ_FOYM01000002.1"/>
</dbReference>
<keyword evidence="8" id="KW-0969">Cilium</keyword>
<keyword evidence="8" id="KW-0282">Flagellum</keyword>
<reference evidence="9" key="1">
    <citation type="submission" date="2016-10" db="EMBL/GenBank/DDBJ databases">
        <authorList>
            <person name="Varghese N."/>
            <person name="Submissions S."/>
        </authorList>
    </citation>
    <scope>NUCLEOTIDE SEQUENCE [LARGE SCALE GENOMIC DNA]</scope>
    <source>
        <strain evidence="9">DSM 3669</strain>
    </source>
</reference>
<dbReference type="EMBL" id="FOYM01000002">
    <property type="protein sequence ID" value="SFQ96977.1"/>
    <property type="molecule type" value="Genomic_DNA"/>
</dbReference>
<dbReference type="NCBIfam" id="NF005833">
    <property type="entry name" value="PRK07737.1"/>
    <property type="match status" value="1"/>
</dbReference>
<evidence type="ECO:0000256" key="1">
    <source>
        <dbReference type="ARBA" id="ARBA00009764"/>
    </source>
</evidence>
<dbReference type="InterPro" id="IPR010809">
    <property type="entry name" value="FliD_C"/>
</dbReference>
<keyword evidence="9" id="KW-1185">Reference proteome</keyword>
<protein>
    <recommendedName>
        <fullName evidence="5">Flagellar hook-associated protein 2</fullName>
        <shortName evidence="5">HAP2</shortName>
    </recommendedName>
    <alternativeName>
        <fullName evidence="5">Flagellar cap protein</fullName>
    </alternativeName>
</protein>
<dbReference type="InterPro" id="IPR040026">
    <property type="entry name" value="FliD"/>
</dbReference>
<comment type="similarity">
    <text evidence="1 5">Belongs to the FliD family.</text>
</comment>